<keyword evidence="2" id="KW-1185">Reference proteome</keyword>
<sequence>MSFGGAFDFQIGLAPPRSTQVDVQRMSRGLGNIGLTCELASPDACRGYVADALATFQRELSPRGTPHNITAARAGATKEHEFQIVRDPQAWMDKVSVIMANAQWVRQNNIFAVDYDRVLDVREETQLHLIRNVFISVGLALGRLSGGHLNPDQLTKYLGDWISDLGSTANQHYVSQRVETLHIAHINATGTTTRVGGITFDYKLEVRDFRNKKVTRHRSSLEMERWGMTFNSGTILNSVFEQVMQRPRG</sequence>
<evidence type="ECO:0000313" key="2">
    <source>
        <dbReference type="Proteomes" id="UP000067626"/>
    </source>
</evidence>
<reference evidence="1 2" key="1">
    <citation type="submission" date="2015-07" db="EMBL/GenBank/DDBJ databases">
        <title>Genome analysis of myxobacterium Chondromyces crocatus Cm c5 reveals a high potential for natural compound synthesis and the genetic basis for the loss of fruiting body formation.</title>
        <authorList>
            <person name="Zaburannyi N."/>
            <person name="Bunk B."/>
            <person name="Maier J."/>
            <person name="Overmann J."/>
            <person name="Mueller R."/>
        </authorList>
    </citation>
    <scope>NUCLEOTIDE SEQUENCE [LARGE SCALE GENOMIC DNA]</scope>
    <source>
        <strain evidence="1 2">Cm c5</strain>
    </source>
</reference>
<evidence type="ECO:0000313" key="1">
    <source>
        <dbReference type="EMBL" id="AKT38111.1"/>
    </source>
</evidence>
<dbReference type="NCBIfam" id="NF035931">
    <property type="entry name" value="lectin_3"/>
    <property type="match status" value="1"/>
</dbReference>
<gene>
    <name evidence="1" type="ORF">CMC5_022530</name>
</gene>
<dbReference type="EMBL" id="CP012159">
    <property type="protein sequence ID" value="AKT38111.1"/>
    <property type="molecule type" value="Genomic_DNA"/>
</dbReference>
<dbReference type="KEGG" id="ccro:CMC5_022530"/>
<dbReference type="RefSeq" id="WP_050430387.1">
    <property type="nucleotide sequence ID" value="NZ_CP012159.1"/>
</dbReference>
<dbReference type="Proteomes" id="UP000067626">
    <property type="component" value="Chromosome"/>
</dbReference>
<dbReference type="AlphaFoldDB" id="A0A0K1EB59"/>
<organism evidence="1 2">
    <name type="scientific">Chondromyces crocatus</name>
    <dbReference type="NCBI Taxonomy" id="52"/>
    <lineage>
        <taxon>Bacteria</taxon>
        <taxon>Pseudomonadati</taxon>
        <taxon>Myxococcota</taxon>
        <taxon>Polyangia</taxon>
        <taxon>Polyangiales</taxon>
        <taxon>Polyangiaceae</taxon>
        <taxon>Chondromyces</taxon>
    </lineage>
</organism>
<proteinExistence type="predicted"/>
<accession>A0A0K1EB59</accession>
<protein>
    <submittedName>
        <fullName evidence="1">Uncharacterized protein</fullName>
    </submittedName>
</protein>
<name>A0A0K1EB59_CHOCO</name>